<name>A0ABU4VIY7_9ACTN</name>
<dbReference type="Proteomes" id="UP001277761">
    <property type="component" value="Unassembled WGS sequence"/>
</dbReference>
<protein>
    <submittedName>
        <fullName evidence="3">ABC transporter permease</fullName>
    </submittedName>
</protein>
<keyword evidence="2" id="KW-1133">Transmembrane helix</keyword>
<feature type="transmembrane region" description="Helical" evidence="2">
    <location>
        <begin position="66"/>
        <end position="84"/>
    </location>
</feature>
<organism evidence="3 4">
    <name type="scientific">Patulibacter brassicae</name>
    <dbReference type="NCBI Taxonomy" id="1705717"/>
    <lineage>
        <taxon>Bacteria</taxon>
        <taxon>Bacillati</taxon>
        <taxon>Actinomycetota</taxon>
        <taxon>Thermoleophilia</taxon>
        <taxon>Solirubrobacterales</taxon>
        <taxon>Patulibacteraceae</taxon>
        <taxon>Patulibacter</taxon>
    </lineage>
</organism>
<dbReference type="PANTHER" id="PTHR30188:SF13">
    <property type="entry name" value="CONSERVED HYPOTHETICAL INTEGRAL MEMBRANE PROTEIN YRBE3B"/>
    <property type="match status" value="1"/>
</dbReference>
<dbReference type="EMBL" id="JAXAVX010000003">
    <property type="protein sequence ID" value="MDX8151796.1"/>
    <property type="molecule type" value="Genomic_DNA"/>
</dbReference>
<dbReference type="PANTHER" id="PTHR30188">
    <property type="entry name" value="ABC TRANSPORTER PERMEASE PROTEIN-RELATED"/>
    <property type="match status" value="1"/>
</dbReference>
<accession>A0ABU4VIY7</accession>
<comment type="caution">
    <text evidence="3">The sequence shown here is derived from an EMBL/GenBank/DDBJ whole genome shotgun (WGS) entry which is preliminary data.</text>
</comment>
<proteinExistence type="predicted"/>
<sequence length="290" mass="31385">MEAASQHEQQPVGPFRVGQARTPSQRLARGLGEPVRRGLGEAGELATFVGRTLVELPGVWRYTGEILRQTALLVSGSALVIWFMEFMVGTMCGTEANYVLRGYGATAYAGLFTQGCGLRELTTFMWGYVLAAKVGCGLVAEIGSMRISDELDAMEAQGINPMRYVIATRLVAAWLAFPFLYIVGLGFYYLANYLVLIVQIGEVSQGGWELTHWAFADPIDVLYAQIKAMSIGTAITLIGLYYGFRARGGPVGVGTATARSMILNLIVLHVIGALGTMVFWGLNARWPIGG</sequence>
<keyword evidence="2" id="KW-0812">Transmembrane</keyword>
<evidence type="ECO:0000256" key="1">
    <source>
        <dbReference type="SAM" id="MobiDB-lite"/>
    </source>
</evidence>
<gene>
    <name evidence="3" type="ORF">SK069_09345</name>
</gene>
<feature type="transmembrane region" description="Helical" evidence="2">
    <location>
        <begin position="222"/>
        <end position="242"/>
    </location>
</feature>
<dbReference type="Pfam" id="PF02405">
    <property type="entry name" value="MlaE"/>
    <property type="match status" value="1"/>
</dbReference>
<dbReference type="RefSeq" id="WP_319953948.1">
    <property type="nucleotide sequence ID" value="NZ_JAXAVX010000003.1"/>
</dbReference>
<keyword evidence="4" id="KW-1185">Reference proteome</keyword>
<evidence type="ECO:0000256" key="2">
    <source>
        <dbReference type="SAM" id="Phobius"/>
    </source>
</evidence>
<feature type="transmembrane region" description="Helical" evidence="2">
    <location>
        <begin position="262"/>
        <end position="282"/>
    </location>
</feature>
<evidence type="ECO:0000313" key="4">
    <source>
        <dbReference type="Proteomes" id="UP001277761"/>
    </source>
</evidence>
<reference evidence="3 4" key="1">
    <citation type="submission" date="2023-11" db="EMBL/GenBank/DDBJ databases">
        <authorList>
            <person name="Xu M."/>
            <person name="Jiang T."/>
        </authorList>
    </citation>
    <scope>NUCLEOTIDE SEQUENCE [LARGE SCALE GENOMIC DNA]</scope>
    <source>
        <strain evidence="3 4">SD</strain>
    </source>
</reference>
<feature type="region of interest" description="Disordered" evidence="1">
    <location>
        <begin position="1"/>
        <end position="24"/>
    </location>
</feature>
<dbReference type="InterPro" id="IPR030802">
    <property type="entry name" value="Permease_MalE"/>
</dbReference>
<evidence type="ECO:0000313" key="3">
    <source>
        <dbReference type="EMBL" id="MDX8151796.1"/>
    </source>
</evidence>
<feature type="transmembrane region" description="Helical" evidence="2">
    <location>
        <begin position="170"/>
        <end position="191"/>
    </location>
</feature>
<keyword evidence="2" id="KW-0472">Membrane</keyword>